<dbReference type="PANTHER" id="PTHR35041">
    <property type="entry name" value="MEDIATOR OF RNA POLYMERASE II TRANSCRIPTION SUBUNIT 1"/>
    <property type="match status" value="1"/>
</dbReference>
<dbReference type="EMBL" id="JAKJXO020000015">
    <property type="protein sequence ID" value="KAL1595906.1"/>
    <property type="molecule type" value="Genomic_DNA"/>
</dbReference>
<accession>A0ABR3QUU0</accession>
<dbReference type="Proteomes" id="UP001521785">
    <property type="component" value="Unassembled WGS sequence"/>
</dbReference>
<organism evidence="2 3">
    <name type="scientific">Paraconiothyrium brasiliense</name>
    <dbReference type="NCBI Taxonomy" id="300254"/>
    <lineage>
        <taxon>Eukaryota</taxon>
        <taxon>Fungi</taxon>
        <taxon>Dikarya</taxon>
        <taxon>Ascomycota</taxon>
        <taxon>Pezizomycotina</taxon>
        <taxon>Dothideomycetes</taxon>
        <taxon>Pleosporomycetidae</taxon>
        <taxon>Pleosporales</taxon>
        <taxon>Massarineae</taxon>
        <taxon>Didymosphaeriaceae</taxon>
        <taxon>Paraconiothyrium</taxon>
    </lineage>
</organism>
<feature type="transmembrane region" description="Helical" evidence="1">
    <location>
        <begin position="130"/>
        <end position="153"/>
    </location>
</feature>
<evidence type="ECO:0000256" key="1">
    <source>
        <dbReference type="SAM" id="Phobius"/>
    </source>
</evidence>
<keyword evidence="3" id="KW-1185">Reference proteome</keyword>
<reference evidence="2 3" key="1">
    <citation type="submission" date="2024-02" db="EMBL/GenBank/DDBJ databases">
        <title>De novo assembly and annotation of 12 fungi associated with fruit tree decline syndrome in Ontario, Canada.</title>
        <authorList>
            <person name="Sulman M."/>
            <person name="Ellouze W."/>
            <person name="Ilyukhin E."/>
        </authorList>
    </citation>
    <scope>NUCLEOTIDE SEQUENCE [LARGE SCALE GENOMIC DNA]</scope>
    <source>
        <strain evidence="2 3">M42-189</strain>
    </source>
</reference>
<feature type="transmembrane region" description="Helical" evidence="1">
    <location>
        <begin position="21"/>
        <end position="42"/>
    </location>
</feature>
<comment type="caution">
    <text evidence="2">The sequence shown here is derived from an EMBL/GenBank/DDBJ whole genome shotgun (WGS) entry which is preliminary data.</text>
</comment>
<name>A0ABR3QUU0_9PLEO</name>
<gene>
    <name evidence="2" type="ORF">SLS60_009596</name>
</gene>
<evidence type="ECO:0000313" key="2">
    <source>
        <dbReference type="EMBL" id="KAL1595906.1"/>
    </source>
</evidence>
<evidence type="ECO:0000313" key="3">
    <source>
        <dbReference type="Proteomes" id="UP001521785"/>
    </source>
</evidence>
<keyword evidence="1" id="KW-0472">Membrane</keyword>
<feature type="transmembrane region" description="Helical" evidence="1">
    <location>
        <begin position="62"/>
        <end position="86"/>
    </location>
</feature>
<keyword evidence="1" id="KW-0812">Transmembrane</keyword>
<dbReference type="PANTHER" id="PTHR35041:SF3">
    <property type="entry name" value="FORMYLMETHIONINE DEFORMYLASE-LIKE PROTEIN"/>
    <property type="match status" value="1"/>
</dbReference>
<protein>
    <submittedName>
        <fullName evidence="2">Uncharacterized protein</fullName>
    </submittedName>
</protein>
<proteinExistence type="predicted"/>
<sequence length="454" mass="49013">MTPFHNTTSQREIARRVPISMLALFISGILVSVGHHLFYSRLDGTVVQSAEEKASRYVTQIWIIRYGTAFAFLAKTLLASAVVIAYKQHIWINLRSKANSIATINVIFAATHDFLAAMSPDLFVSATVPALLALATWFLPLAALVTPSTLTVIPDIHPVTSMLPIPTLNLNDASLYSFYSLGSGVSPLVTRLVSTTTSGMEILPMAAIFTNSSYEHTFTAPSLKCEVPTGKILDCIDKIWNATSQDPTMIGSGGGSLKYLAFIMDLSDVELYCQHKSTSYDFNEAEFISKYVTGTTPYPASGINQFISVRLANETTHCAMHDTRSSLNFTAAGSTQSISFMDYEWNKEASDAVSSQLLLAIADILNGAIGAAESGPVAQSGDSGTAWLVSVRTRIMETALIGFVSTAYEGAYGGPLAELPDADRKLTKNKTLPATLEELSRNVTLSLLSSDRLC</sequence>
<keyword evidence="1" id="KW-1133">Transmembrane helix</keyword>